<evidence type="ECO:0000313" key="2">
    <source>
        <dbReference type="Proteomes" id="UP000729402"/>
    </source>
</evidence>
<dbReference type="AlphaFoldDB" id="A0A8J5THK1"/>
<sequence length="95" mass="10551">MACDTLVLRSERLGTRRLLSVEQGTRKPTPPFKQSPDITCHVLSALIARQRVRPLGQESRVIFWLGGEALGSRHAAPDTHAVFSTMFTGDKLNHN</sequence>
<reference evidence="1" key="1">
    <citation type="journal article" date="2021" name="bioRxiv">
        <title>Whole Genome Assembly and Annotation of Northern Wild Rice, Zizania palustris L., Supports a Whole Genome Duplication in the Zizania Genus.</title>
        <authorList>
            <person name="Haas M."/>
            <person name="Kono T."/>
            <person name="Macchietto M."/>
            <person name="Millas R."/>
            <person name="McGilp L."/>
            <person name="Shao M."/>
            <person name="Duquette J."/>
            <person name="Hirsch C.N."/>
            <person name="Kimball J."/>
        </authorList>
    </citation>
    <scope>NUCLEOTIDE SEQUENCE</scope>
    <source>
        <tissue evidence="1">Fresh leaf tissue</tissue>
    </source>
</reference>
<dbReference type="EMBL" id="JAAALK010000084">
    <property type="protein sequence ID" value="KAG8083618.1"/>
    <property type="molecule type" value="Genomic_DNA"/>
</dbReference>
<name>A0A8J5THK1_ZIZPA</name>
<organism evidence="1 2">
    <name type="scientific">Zizania palustris</name>
    <name type="common">Northern wild rice</name>
    <dbReference type="NCBI Taxonomy" id="103762"/>
    <lineage>
        <taxon>Eukaryota</taxon>
        <taxon>Viridiplantae</taxon>
        <taxon>Streptophyta</taxon>
        <taxon>Embryophyta</taxon>
        <taxon>Tracheophyta</taxon>
        <taxon>Spermatophyta</taxon>
        <taxon>Magnoliopsida</taxon>
        <taxon>Liliopsida</taxon>
        <taxon>Poales</taxon>
        <taxon>Poaceae</taxon>
        <taxon>BOP clade</taxon>
        <taxon>Oryzoideae</taxon>
        <taxon>Oryzeae</taxon>
        <taxon>Zizaniinae</taxon>
        <taxon>Zizania</taxon>
    </lineage>
</organism>
<reference evidence="1" key="2">
    <citation type="submission" date="2021-02" db="EMBL/GenBank/DDBJ databases">
        <authorList>
            <person name="Kimball J.A."/>
            <person name="Haas M.W."/>
            <person name="Macchietto M."/>
            <person name="Kono T."/>
            <person name="Duquette J."/>
            <person name="Shao M."/>
        </authorList>
    </citation>
    <scope>NUCLEOTIDE SEQUENCE</scope>
    <source>
        <tissue evidence="1">Fresh leaf tissue</tissue>
    </source>
</reference>
<keyword evidence="2" id="KW-1185">Reference proteome</keyword>
<comment type="caution">
    <text evidence="1">The sequence shown here is derived from an EMBL/GenBank/DDBJ whole genome shotgun (WGS) entry which is preliminary data.</text>
</comment>
<accession>A0A8J5THK1</accession>
<dbReference type="Proteomes" id="UP000729402">
    <property type="component" value="Unassembled WGS sequence"/>
</dbReference>
<gene>
    <name evidence="1" type="ORF">GUJ93_ZPchr0016g2608</name>
</gene>
<proteinExistence type="predicted"/>
<evidence type="ECO:0000313" key="1">
    <source>
        <dbReference type="EMBL" id="KAG8083618.1"/>
    </source>
</evidence>
<protein>
    <submittedName>
        <fullName evidence="1">Uncharacterized protein</fullName>
    </submittedName>
</protein>